<accession>A0A4S4LM70</accession>
<evidence type="ECO:0000259" key="3">
    <source>
        <dbReference type="PROSITE" id="PS50157"/>
    </source>
</evidence>
<name>A0A4S4LM70_9AGAM</name>
<dbReference type="Proteomes" id="UP000310158">
    <property type="component" value="Unassembled WGS sequence"/>
</dbReference>
<reference evidence="4 5" key="1">
    <citation type="submission" date="2019-02" db="EMBL/GenBank/DDBJ databases">
        <title>Genome sequencing of the rare red list fungi Bondarzewia mesenterica.</title>
        <authorList>
            <person name="Buettner E."/>
            <person name="Kellner H."/>
        </authorList>
    </citation>
    <scope>NUCLEOTIDE SEQUENCE [LARGE SCALE GENOMIC DNA]</scope>
    <source>
        <strain evidence="4 5">DSM 108281</strain>
    </source>
</reference>
<gene>
    <name evidence="4" type="ORF">EW146_g7191</name>
</gene>
<feature type="region of interest" description="Disordered" evidence="2">
    <location>
        <begin position="217"/>
        <end position="368"/>
    </location>
</feature>
<dbReference type="EMBL" id="SGPL01000397">
    <property type="protein sequence ID" value="THH12977.1"/>
    <property type="molecule type" value="Genomic_DNA"/>
</dbReference>
<feature type="compositionally biased region" description="Low complexity" evidence="2">
    <location>
        <begin position="220"/>
        <end position="233"/>
    </location>
</feature>
<feature type="compositionally biased region" description="Acidic residues" evidence="2">
    <location>
        <begin position="319"/>
        <end position="331"/>
    </location>
</feature>
<comment type="caution">
    <text evidence="4">The sequence shown here is derived from an EMBL/GenBank/DDBJ whole genome shotgun (WGS) entry which is preliminary data.</text>
</comment>
<evidence type="ECO:0000256" key="2">
    <source>
        <dbReference type="SAM" id="MobiDB-lite"/>
    </source>
</evidence>
<keyword evidence="1" id="KW-0479">Metal-binding</keyword>
<keyword evidence="1" id="KW-0863">Zinc-finger</keyword>
<dbReference type="AlphaFoldDB" id="A0A4S4LM70"/>
<organism evidence="4 5">
    <name type="scientific">Bondarzewia mesenterica</name>
    <dbReference type="NCBI Taxonomy" id="1095465"/>
    <lineage>
        <taxon>Eukaryota</taxon>
        <taxon>Fungi</taxon>
        <taxon>Dikarya</taxon>
        <taxon>Basidiomycota</taxon>
        <taxon>Agaricomycotina</taxon>
        <taxon>Agaricomycetes</taxon>
        <taxon>Russulales</taxon>
        <taxon>Bondarzewiaceae</taxon>
        <taxon>Bondarzewia</taxon>
    </lineage>
</organism>
<dbReference type="PROSITE" id="PS50157">
    <property type="entry name" value="ZINC_FINGER_C2H2_2"/>
    <property type="match status" value="1"/>
</dbReference>
<feature type="compositionally biased region" description="Basic and acidic residues" evidence="2">
    <location>
        <begin position="245"/>
        <end position="265"/>
    </location>
</feature>
<feature type="domain" description="C2H2-type" evidence="3">
    <location>
        <begin position="410"/>
        <end position="438"/>
    </location>
</feature>
<dbReference type="SMART" id="SM00355">
    <property type="entry name" value="ZnF_C2H2"/>
    <property type="match status" value="2"/>
</dbReference>
<dbReference type="Gene3D" id="3.30.160.60">
    <property type="entry name" value="Classic Zinc Finger"/>
    <property type="match status" value="1"/>
</dbReference>
<dbReference type="GO" id="GO:0008270">
    <property type="term" value="F:zinc ion binding"/>
    <property type="evidence" value="ECO:0007669"/>
    <property type="project" value="UniProtKB-KW"/>
</dbReference>
<dbReference type="PROSITE" id="PS00028">
    <property type="entry name" value="ZINC_FINGER_C2H2_1"/>
    <property type="match status" value="1"/>
</dbReference>
<dbReference type="OrthoDB" id="3214149at2759"/>
<dbReference type="SUPFAM" id="SSF57667">
    <property type="entry name" value="beta-beta-alpha zinc fingers"/>
    <property type="match status" value="1"/>
</dbReference>
<feature type="compositionally biased region" description="Acidic residues" evidence="2">
    <location>
        <begin position="339"/>
        <end position="360"/>
    </location>
</feature>
<dbReference type="InterPro" id="IPR036236">
    <property type="entry name" value="Znf_C2H2_sf"/>
</dbReference>
<protein>
    <recommendedName>
        <fullName evidence="3">C2H2-type domain-containing protein</fullName>
    </recommendedName>
</protein>
<keyword evidence="1" id="KW-0862">Zinc</keyword>
<evidence type="ECO:0000313" key="4">
    <source>
        <dbReference type="EMBL" id="THH12977.1"/>
    </source>
</evidence>
<dbReference type="InterPro" id="IPR013087">
    <property type="entry name" value="Znf_C2H2_type"/>
</dbReference>
<sequence>MSFDDFSLNYMQRTGVVLPPHHDEIMAWVEKHLSMRLEDNWVDCDLPQEYDDQSFATPLGSHYAPSSGPPYCGVTQIQEPTTSASFNYPPPQQATTYNATYLYLPPTYGNFDGSSVTPPMAVADGHHPEFVAGSSRLPYATATPSSTSPPDCLPTIQGAEYGFTAPDFHPHFPLTESYRIPHVYDQWVTPLSAQASPYYDDGIIRYRRGANPIESDVEYSHSSASSATGFTAGSKRKSANTDLEQGGRELKMRKMEMARVDDESRPSSPGIQGGSMVRHREESIPRSAPYPNALQMLGEGPSVQPGTKPCSVRAPDLAAESEEREGEEDGSDEGRKESEEGEDVSEEGEGESEGEEEENKEGEKESKVKRWVCPYPSCRRKDGSRVDFGTQPDLVRHLKYALAHQPERTFPCLHCPKAYTRSDPLLKHMKSKHPDELN</sequence>
<evidence type="ECO:0000313" key="5">
    <source>
        <dbReference type="Proteomes" id="UP000310158"/>
    </source>
</evidence>
<evidence type="ECO:0000256" key="1">
    <source>
        <dbReference type="PROSITE-ProRule" id="PRU00042"/>
    </source>
</evidence>
<proteinExistence type="predicted"/>
<keyword evidence="5" id="KW-1185">Reference proteome</keyword>